<reference evidence="1" key="1">
    <citation type="journal article" date="2020" name="mSystems">
        <title>Genome- and Community-Level Interaction Insights into Carbon Utilization and Element Cycling Functions of Hydrothermarchaeota in Hydrothermal Sediment.</title>
        <authorList>
            <person name="Zhou Z."/>
            <person name="Liu Y."/>
            <person name="Xu W."/>
            <person name="Pan J."/>
            <person name="Luo Z.H."/>
            <person name="Li M."/>
        </authorList>
    </citation>
    <scope>NUCLEOTIDE SEQUENCE [LARGE SCALE GENOMIC DNA]</scope>
    <source>
        <strain evidence="1">SpSt-402</strain>
    </source>
</reference>
<comment type="caution">
    <text evidence="1">The sequence shown here is derived from an EMBL/GenBank/DDBJ whole genome shotgun (WGS) entry which is preliminary data.</text>
</comment>
<protein>
    <submittedName>
        <fullName evidence="1">Uncharacterized protein</fullName>
    </submittedName>
</protein>
<evidence type="ECO:0000313" key="1">
    <source>
        <dbReference type="EMBL" id="HGW93511.1"/>
    </source>
</evidence>
<accession>A0A832H403</accession>
<dbReference type="EMBL" id="DSRD01000286">
    <property type="protein sequence ID" value="HGW93511.1"/>
    <property type="molecule type" value="Genomic_DNA"/>
</dbReference>
<gene>
    <name evidence="1" type="ORF">ENR47_04395</name>
</gene>
<name>A0A832H403_9CYAN</name>
<proteinExistence type="predicted"/>
<sequence>MSIAETGVTEAEAQQQAIARVEGGDDPDNLVDLFIISTRDDGMVKIHLGGEYVWVTRDFVKKIVPERNGYFAELIRQGRF</sequence>
<organism evidence="1">
    <name type="scientific">Oscillatoriales cyanobacterium SpSt-402</name>
    <dbReference type="NCBI Taxonomy" id="2282168"/>
    <lineage>
        <taxon>Bacteria</taxon>
        <taxon>Bacillati</taxon>
        <taxon>Cyanobacteriota</taxon>
        <taxon>Cyanophyceae</taxon>
        <taxon>Oscillatoriophycideae</taxon>
        <taxon>Oscillatoriales</taxon>
    </lineage>
</organism>
<dbReference type="AlphaFoldDB" id="A0A832H403"/>